<evidence type="ECO:0000313" key="2">
    <source>
        <dbReference type="Proteomes" id="UP000028681"/>
    </source>
</evidence>
<dbReference type="Pfam" id="PF07352">
    <property type="entry name" value="Phage_Mu_Gam"/>
    <property type="match status" value="1"/>
</dbReference>
<dbReference type="SUPFAM" id="SSF161266">
    <property type="entry name" value="Gam-like"/>
    <property type="match status" value="1"/>
</dbReference>
<gene>
    <name evidence="1" type="ORF">ETEE_2852</name>
</gene>
<organism evidence="1 2">
    <name type="scientific">Edwardsiella anguillarum ET080813</name>
    <dbReference type="NCBI Taxonomy" id="667120"/>
    <lineage>
        <taxon>Bacteria</taxon>
        <taxon>Pseudomonadati</taxon>
        <taxon>Pseudomonadota</taxon>
        <taxon>Gammaproteobacteria</taxon>
        <taxon>Enterobacterales</taxon>
        <taxon>Hafniaceae</taxon>
        <taxon>Edwardsiella</taxon>
    </lineage>
</organism>
<dbReference type="KEGG" id="ete:ETEE_2852"/>
<proteinExistence type="predicted"/>
<name>A0A076LUM3_9GAMM</name>
<dbReference type="RefSeq" id="WP_034163751.1">
    <property type="nucleotide sequence ID" value="NZ_CP006664.1"/>
</dbReference>
<sequence length="174" mass="19317">MATKTKRIKSAAALYVPQSKAEAASDIRKIGDLQREAVRLETLMNDDIAQITQRCLPEIEKIKNDLEVLSKGVQNWCESHRDELTENGKTKTANMVTGEVAWRNRPPSVSIRGVDSVLETLKRLKLERFIRVKEEVNKEAILNEPTSVAGVAGISVKSGIEDFAITPFEQDAGI</sequence>
<protein>
    <submittedName>
        <fullName evidence="1">Phage host-nuclease inhibitor protein Gam</fullName>
    </submittedName>
</protein>
<dbReference type="GO" id="GO:0042262">
    <property type="term" value="P:DNA protection"/>
    <property type="evidence" value="ECO:0007669"/>
    <property type="project" value="InterPro"/>
</dbReference>
<dbReference type="GeneID" id="33940356"/>
<dbReference type="GO" id="GO:0003690">
    <property type="term" value="F:double-stranded DNA binding"/>
    <property type="evidence" value="ECO:0007669"/>
    <property type="project" value="InterPro"/>
</dbReference>
<dbReference type="AlphaFoldDB" id="A0A076LUM3"/>
<dbReference type="Proteomes" id="UP000028681">
    <property type="component" value="Chromosome"/>
</dbReference>
<dbReference type="InterPro" id="IPR009951">
    <property type="entry name" value="Host-nuc_inhib_Gam"/>
</dbReference>
<accession>A0A076LUM3</accession>
<reference evidence="1 2" key="1">
    <citation type="journal article" date="2012" name="PLoS ONE">
        <title>Edwardsiella comparative phylogenomics reveal the new intra/inter-species taxonomic relationships, virulence evolution and niche adaptation mechanisms.</title>
        <authorList>
            <person name="Yang M."/>
            <person name="Lv Y."/>
            <person name="Xiao J."/>
            <person name="Wu H."/>
            <person name="Zheng H."/>
            <person name="Liu Q."/>
            <person name="Zhang Y."/>
            <person name="Wang Q."/>
        </authorList>
    </citation>
    <scope>NUCLEOTIDE SEQUENCE [LARGE SCALE GENOMIC DNA]</scope>
    <source>
        <strain evidence="2">080813</strain>
    </source>
</reference>
<evidence type="ECO:0000313" key="1">
    <source>
        <dbReference type="EMBL" id="AIJ09284.1"/>
    </source>
</evidence>
<dbReference type="EMBL" id="CP006664">
    <property type="protein sequence ID" value="AIJ09284.1"/>
    <property type="molecule type" value="Genomic_DNA"/>
</dbReference>
<dbReference type="HOGENOM" id="CLU_130912_0_0_6"/>
<dbReference type="Gene3D" id="1.20.5.170">
    <property type="match status" value="1"/>
</dbReference>